<dbReference type="Proteomes" id="UP000663823">
    <property type="component" value="Unassembled WGS sequence"/>
</dbReference>
<evidence type="ECO:0000256" key="1">
    <source>
        <dbReference type="SAM" id="MobiDB-lite"/>
    </source>
</evidence>
<evidence type="ECO:0000313" key="4">
    <source>
        <dbReference type="Proteomes" id="UP000663882"/>
    </source>
</evidence>
<evidence type="ECO:0000313" key="2">
    <source>
        <dbReference type="EMBL" id="CAF1218849.1"/>
    </source>
</evidence>
<dbReference type="Proteomes" id="UP000663882">
    <property type="component" value="Unassembled WGS sequence"/>
</dbReference>
<name>A0A814XNP5_9BILA</name>
<feature type="region of interest" description="Disordered" evidence="1">
    <location>
        <begin position="50"/>
        <end position="92"/>
    </location>
</feature>
<protein>
    <submittedName>
        <fullName evidence="2">Uncharacterized protein</fullName>
    </submittedName>
</protein>
<gene>
    <name evidence="3" type="ORF">OTI717_LOCUS33419</name>
    <name evidence="2" type="ORF">RFH988_LOCUS25530</name>
</gene>
<comment type="caution">
    <text evidence="2">The sequence shown here is derived from an EMBL/GenBank/DDBJ whole genome shotgun (WGS) entry which is preliminary data.</text>
</comment>
<feature type="compositionally biased region" description="Basic residues" evidence="1">
    <location>
        <begin position="76"/>
        <end position="86"/>
    </location>
</feature>
<organism evidence="2 4">
    <name type="scientific">Rotaria sordida</name>
    <dbReference type="NCBI Taxonomy" id="392033"/>
    <lineage>
        <taxon>Eukaryota</taxon>
        <taxon>Metazoa</taxon>
        <taxon>Spiralia</taxon>
        <taxon>Gnathifera</taxon>
        <taxon>Rotifera</taxon>
        <taxon>Eurotatoria</taxon>
        <taxon>Bdelloidea</taxon>
        <taxon>Philodinida</taxon>
        <taxon>Philodinidae</taxon>
        <taxon>Rotaria</taxon>
    </lineage>
</organism>
<dbReference type="EMBL" id="CAJOAX010011020">
    <property type="protein sequence ID" value="CAF4085577.1"/>
    <property type="molecule type" value="Genomic_DNA"/>
</dbReference>
<proteinExistence type="predicted"/>
<accession>A0A814XNP5</accession>
<sequence>MFIDKSSTVNNWAASLTSNNSTLSFELDGILLINEVESISDEDNEFIMDNHVQGQPTEDNANEEIEPPANVENKPPTKKCRRTHQQRSKESR</sequence>
<dbReference type="AlphaFoldDB" id="A0A814XNP5"/>
<dbReference type="OrthoDB" id="10588684at2759"/>
<reference evidence="2" key="1">
    <citation type="submission" date="2021-02" db="EMBL/GenBank/DDBJ databases">
        <authorList>
            <person name="Nowell W R."/>
        </authorList>
    </citation>
    <scope>NUCLEOTIDE SEQUENCE</scope>
</reference>
<evidence type="ECO:0000313" key="3">
    <source>
        <dbReference type="EMBL" id="CAF4085577.1"/>
    </source>
</evidence>
<dbReference type="EMBL" id="CAJNOO010001946">
    <property type="protein sequence ID" value="CAF1218849.1"/>
    <property type="molecule type" value="Genomic_DNA"/>
</dbReference>